<accession>D5VFM6</accession>
<organism evidence="2 3">
    <name type="scientific">Caulobacter segnis (strain ATCC 21756 / DSM 7131 / JCM 7823 / NBRC 15250 / LMG 17158 / TK0059)</name>
    <name type="common">Mycoplana segnis</name>
    <dbReference type="NCBI Taxonomy" id="509190"/>
    <lineage>
        <taxon>Bacteria</taxon>
        <taxon>Pseudomonadati</taxon>
        <taxon>Pseudomonadota</taxon>
        <taxon>Alphaproteobacteria</taxon>
        <taxon>Caulobacterales</taxon>
        <taxon>Caulobacteraceae</taxon>
        <taxon>Caulobacter</taxon>
    </lineage>
</organism>
<dbReference type="EMBL" id="CP002008">
    <property type="protein sequence ID" value="ADG09758.1"/>
    <property type="molecule type" value="Genomic_DNA"/>
</dbReference>
<name>D5VFM6_CAUST</name>
<dbReference type="AlphaFoldDB" id="D5VFM6"/>
<dbReference type="STRING" id="509190.Cseg_1259"/>
<sequence>MLAERDSLKAMAKAQFKKNQRVWVDSVGAWATVERVVPAWVGGLPEPVRVTYDVGLGRMFHAFELTADPREAPAPPSQETWRVARGPNRWRGPDEAPRQPNPGTYPVVYTDPQDWGGWRVPRAEYDRDPERIEAQARMIAAAPKMRALIQDLITLVANGAATPEVLRGLARRAATLELEFRDMHGDEAVRMKATPAPPAEQPPTPAARPSSRPEYSTAREGFKSPSLSERMAALERELNLRPRASGVFAAAPRPAAPASKEPPESVPPTNFLRRHPK</sequence>
<evidence type="ECO:0000313" key="3">
    <source>
        <dbReference type="Proteomes" id="UP000002629"/>
    </source>
</evidence>
<dbReference type="Proteomes" id="UP000002629">
    <property type="component" value="Chromosome"/>
</dbReference>
<feature type="region of interest" description="Disordered" evidence="1">
    <location>
        <begin position="193"/>
        <end position="277"/>
    </location>
</feature>
<protein>
    <submittedName>
        <fullName evidence="2">Uncharacterized protein</fullName>
    </submittedName>
</protein>
<feature type="region of interest" description="Disordered" evidence="1">
    <location>
        <begin position="69"/>
        <end position="110"/>
    </location>
</feature>
<gene>
    <name evidence="2" type="ordered locus">Cseg_1259</name>
</gene>
<dbReference type="HOGENOM" id="CLU_1003593_0_0_5"/>
<dbReference type="KEGG" id="cse:Cseg_1259"/>
<proteinExistence type="predicted"/>
<evidence type="ECO:0000313" key="2">
    <source>
        <dbReference type="EMBL" id="ADG09758.1"/>
    </source>
</evidence>
<evidence type="ECO:0000256" key="1">
    <source>
        <dbReference type="SAM" id="MobiDB-lite"/>
    </source>
</evidence>
<feature type="compositionally biased region" description="Pro residues" evidence="1">
    <location>
        <begin position="195"/>
        <end position="206"/>
    </location>
</feature>
<reference evidence="3" key="1">
    <citation type="journal article" date="2011" name="J. Bacteriol.">
        <title>Genome sequences of eight morphologically diverse alphaproteobacteria.</title>
        <authorList>
            <consortium name="US DOE Joint Genome Institute"/>
            <person name="Brown P.J."/>
            <person name="Kysela D.T."/>
            <person name="Buechlein A."/>
            <person name="Hemmerich C."/>
            <person name="Brun Y.V."/>
        </authorList>
    </citation>
    <scope>NUCLEOTIDE SEQUENCE [LARGE SCALE GENOMIC DNA]</scope>
    <source>
        <strain evidence="3">ATCC 21756 / DSM 7131 / JCM 7823 / NBRC 15250 / LMG 17158 / TK0059</strain>
    </source>
</reference>
<dbReference type="eggNOG" id="ENOG502ZRYG">
    <property type="taxonomic scope" value="Bacteria"/>
</dbReference>
<feature type="compositionally biased region" description="Low complexity" evidence="1">
    <location>
        <begin position="244"/>
        <end position="259"/>
    </location>
</feature>